<evidence type="ECO:0000256" key="1">
    <source>
        <dbReference type="ARBA" id="ARBA00007749"/>
    </source>
</evidence>
<dbReference type="GO" id="GO:0016787">
    <property type="term" value="F:hydrolase activity"/>
    <property type="evidence" value="ECO:0007669"/>
    <property type="project" value="UniProtKB-KW"/>
</dbReference>
<keyword evidence="7" id="KW-1185">Reference proteome</keyword>
<evidence type="ECO:0000259" key="5">
    <source>
        <dbReference type="SMART" id="SM00849"/>
    </source>
</evidence>
<evidence type="ECO:0000256" key="2">
    <source>
        <dbReference type="ARBA" id="ARBA00022723"/>
    </source>
</evidence>
<dbReference type="RefSeq" id="XP_007864986.1">
    <property type="nucleotide sequence ID" value="XM_007866795.1"/>
</dbReference>
<dbReference type="CDD" id="cd07730">
    <property type="entry name" value="metallo-hydrolase-like_MBL-fold"/>
    <property type="match status" value="1"/>
</dbReference>
<dbReference type="PANTHER" id="PTHR42978">
    <property type="entry name" value="QUORUM-QUENCHING LACTONASE YTNP-RELATED-RELATED"/>
    <property type="match status" value="1"/>
</dbReference>
<keyword evidence="4" id="KW-0862">Zinc</keyword>
<dbReference type="SMART" id="SM00849">
    <property type="entry name" value="Lactamase_B"/>
    <property type="match status" value="1"/>
</dbReference>
<evidence type="ECO:0000256" key="4">
    <source>
        <dbReference type="ARBA" id="ARBA00022833"/>
    </source>
</evidence>
<feature type="domain" description="Metallo-beta-lactamase" evidence="5">
    <location>
        <begin position="45"/>
        <end position="253"/>
    </location>
</feature>
<dbReference type="SUPFAM" id="SSF56281">
    <property type="entry name" value="Metallo-hydrolase/oxidoreductase"/>
    <property type="match status" value="1"/>
</dbReference>
<proteinExistence type="inferred from homology"/>
<keyword evidence="2" id="KW-0479">Metal-binding</keyword>
<dbReference type="Pfam" id="PF00753">
    <property type="entry name" value="Lactamase_B"/>
    <property type="match status" value="1"/>
</dbReference>
<dbReference type="Proteomes" id="UP000030669">
    <property type="component" value="Unassembled WGS sequence"/>
</dbReference>
<comment type="similarity">
    <text evidence="1">Belongs to the metallo-beta-lactamase superfamily.</text>
</comment>
<reference evidence="6 7" key="1">
    <citation type="journal article" date="2012" name="Science">
        <title>The Paleozoic origin of enzymatic lignin decomposition reconstructed from 31 fungal genomes.</title>
        <authorList>
            <person name="Floudas D."/>
            <person name="Binder M."/>
            <person name="Riley R."/>
            <person name="Barry K."/>
            <person name="Blanchette R.A."/>
            <person name="Henrissat B."/>
            <person name="Martinez A.T."/>
            <person name="Otillar R."/>
            <person name="Spatafora J.W."/>
            <person name="Yadav J.S."/>
            <person name="Aerts A."/>
            <person name="Benoit I."/>
            <person name="Boyd A."/>
            <person name="Carlson A."/>
            <person name="Copeland A."/>
            <person name="Coutinho P.M."/>
            <person name="de Vries R.P."/>
            <person name="Ferreira P."/>
            <person name="Findley K."/>
            <person name="Foster B."/>
            <person name="Gaskell J."/>
            <person name="Glotzer D."/>
            <person name="Gorecki P."/>
            <person name="Heitman J."/>
            <person name="Hesse C."/>
            <person name="Hori C."/>
            <person name="Igarashi K."/>
            <person name="Jurgens J.A."/>
            <person name="Kallen N."/>
            <person name="Kersten P."/>
            <person name="Kohler A."/>
            <person name="Kuees U."/>
            <person name="Kumar T.K.A."/>
            <person name="Kuo A."/>
            <person name="LaButti K."/>
            <person name="Larrondo L.F."/>
            <person name="Lindquist E."/>
            <person name="Ling A."/>
            <person name="Lombard V."/>
            <person name="Lucas S."/>
            <person name="Lundell T."/>
            <person name="Martin R."/>
            <person name="McLaughlin D.J."/>
            <person name="Morgenstern I."/>
            <person name="Morin E."/>
            <person name="Murat C."/>
            <person name="Nagy L.G."/>
            <person name="Nolan M."/>
            <person name="Ohm R.A."/>
            <person name="Patyshakuliyeva A."/>
            <person name="Rokas A."/>
            <person name="Ruiz-Duenas F.J."/>
            <person name="Sabat G."/>
            <person name="Salamov A."/>
            <person name="Samejima M."/>
            <person name="Schmutz J."/>
            <person name="Slot J.C."/>
            <person name="St John F."/>
            <person name="Stenlid J."/>
            <person name="Sun H."/>
            <person name="Sun S."/>
            <person name="Syed K."/>
            <person name="Tsang A."/>
            <person name="Wiebenga A."/>
            <person name="Young D."/>
            <person name="Pisabarro A."/>
            <person name="Eastwood D.C."/>
            <person name="Martin F."/>
            <person name="Cullen D."/>
            <person name="Grigoriev I.V."/>
            <person name="Hibbett D.S."/>
        </authorList>
    </citation>
    <scope>NUCLEOTIDE SEQUENCE [LARGE SCALE GENOMIC DNA]</scope>
    <source>
        <strain evidence="6 7">ATCC 11539</strain>
    </source>
</reference>
<dbReference type="Gene3D" id="3.60.15.10">
    <property type="entry name" value="Ribonuclease Z/Hydroxyacylglutathione hydrolase-like"/>
    <property type="match status" value="1"/>
</dbReference>
<dbReference type="OMA" id="IWSHAHP"/>
<sequence length="351" mass="38177">MTTSLSIPPSNATVDVKILNAGNLHLAASLFMRPVVPGHENFVIPIYAFLVEHPAKDKKVLFDLGVRKRLEELSPATSRVLEALRCTADVEKDVATQLTEGGVNLASVNAIIWSHTHYDHTGDTSTFPGTTELIVGPGTKAHVLPPYPENPNGSLLASDLEGRKVTELTSEDFTLTLGNFRAHDYFGDGSFYLVNTPGHCPGHITALARTTPTTFILLGGDTCHHPGQFRPNAAIQRHIPCPSTLLSNLSAMHFPKHTPEALTLDSDPEPFLAIAAEPPTVYDDPPTARQSIKNLGMFDGSPDVLILLAHDASIQHLLNFFPQKANDWKERGWKEGEQNVPTFMSMLAMGA</sequence>
<evidence type="ECO:0000313" key="7">
    <source>
        <dbReference type="Proteomes" id="UP000030669"/>
    </source>
</evidence>
<dbReference type="HOGENOM" id="CLU_030571_1_0_1"/>
<dbReference type="GeneID" id="19298690"/>
<dbReference type="InterPro" id="IPR036866">
    <property type="entry name" value="RibonucZ/Hydroxyglut_hydro"/>
</dbReference>
<evidence type="ECO:0000256" key="3">
    <source>
        <dbReference type="ARBA" id="ARBA00022801"/>
    </source>
</evidence>
<organism evidence="6 7">
    <name type="scientific">Gloeophyllum trabeum (strain ATCC 11539 / FP-39264 / Madison 617)</name>
    <name type="common">Brown rot fungus</name>
    <dbReference type="NCBI Taxonomy" id="670483"/>
    <lineage>
        <taxon>Eukaryota</taxon>
        <taxon>Fungi</taxon>
        <taxon>Dikarya</taxon>
        <taxon>Basidiomycota</taxon>
        <taxon>Agaricomycotina</taxon>
        <taxon>Agaricomycetes</taxon>
        <taxon>Gloeophyllales</taxon>
        <taxon>Gloeophyllaceae</taxon>
        <taxon>Gloeophyllum</taxon>
    </lineage>
</organism>
<dbReference type="OrthoDB" id="10250730at2759"/>
<name>S7RNW2_GLOTA</name>
<dbReference type="PANTHER" id="PTHR42978:SF5">
    <property type="entry name" value="METALLO-BETA-LACTAMASE DOMAIN-CONTAINING PROTEIN"/>
    <property type="match status" value="1"/>
</dbReference>
<dbReference type="AlphaFoldDB" id="S7RNW2"/>
<dbReference type="InterPro" id="IPR051013">
    <property type="entry name" value="MBL_superfamily_lactonases"/>
</dbReference>
<evidence type="ECO:0000313" key="6">
    <source>
        <dbReference type="EMBL" id="EPQ56220.1"/>
    </source>
</evidence>
<dbReference type="EMBL" id="KB469300">
    <property type="protein sequence ID" value="EPQ56220.1"/>
    <property type="molecule type" value="Genomic_DNA"/>
</dbReference>
<accession>S7RNW2</accession>
<dbReference type="KEGG" id="gtr:GLOTRDRAFT_105194"/>
<protein>
    <submittedName>
        <fullName evidence="6">Metallo-hydrolase/oxidoreductase</fullName>
    </submittedName>
</protein>
<dbReference type="eggNOG" id="ENOG502S1A6">
    <property type="taxonomic scope" value="Eukaryota"/>
</dbReference>
<keyword evidence="3 6" id="KW-0378">Hydrolase</keyword>
<gene>
    <name evidence="6" type="ORF">GLOTRDRAFT_105194</name>
</gene>
<dbReference type="InterPro" id="IPR001279">
    <property type="entry name" value="Metallo-B-lactamas"/>
</dbReference>
<dbReference type="GO" id="GO:0046872">
    <property type="term" value="F:metal ion binding"/>
    <property type="evidence" value="ECO:0007669"/>
    <property type="project" value="UniProtKB-KW"/>
</dbReference>